<dbReference type="RefSeq" id="WP_209810627.1">
    <property type="nucleotide sequence ID" value="NZ_JAGGKT010000007.1"/>
</dbReference>
<sequence length="208" mass="23430">MSTIISETRINDYYSKARTLKKELGQEDFFKLMIEQLKNQDPTQPSNDLNQILNTATFGILEGVNSIRDAVADKKLNVFDYTGLVGKEITFEKTNIDPFTKEQVQVLKKAVVQGVSLQNDKIMLQVDDGIVFPDEIKQLDFQGQDKNRLFQDTMAYFSLVGKKVDYLQDEQAKSGLIDAVVLKNGVMEFTVGGEKISLDQITGVYNAE</sequence>
<keyword evidence="2 3" id="KW-1005">Bacterial flagellum biogenesis</keyword>
<evidence type="ECO:0000256" key="1">
    <source>
        <dbReference type="ARBA" id="ARBA00010577"/>
    </source>
</evidence>
<dbReference type="Pfam" id="PF03963">
    <property type="entry name" value="FlgD"/>
    <property type="match status" value="1"/>
</dbReference>
<protein>
    <recommendedName>
        <fullName evidence="3">Basal-body rod modification protein FlgD</fullName>
    </recommendedName>
</protein>
<proteinExistence type="inferred from homology"/>
<keyword evidence="4" id="KW-0969">Cilium</keyword>
<evidence type="ECO:0000256" key="2">
    <source>
        <dbReference type="ARBA" id="ARBA00022795"/>
    </source>
</evidence>
<keyword evidence="4" id="KW-0966">Cell projection</keyword>
<name>A0ABS4GQM9_9BACL</name>
<organism evidence="4 5">
    <name type="scientific">Ammoniphilus resinae</name>
    <dbReference type="NCBI Taxonomy" id="861532"/>
    <lineage>
        <taxon>Bacteria</taxon>
        <taxon>Bacillati</taxon>
        <taxon>Bacillota</taxon>
        <taxon>Bacilli</taxon>
        <taxon>Bacillales</taxon>
        <taxon>Paenibacillaceae</taxon>
        <taxon>Aneurinibacillus group</taxon>
        <taxon>Ammoniphilus</taxon>
    </lineage>
</organism>
<comment type="caution">
    <text evidence="4">The sequence shown here is derived from an EMBL/GenBank/DDBJ whole genome shotgun (WGS) entry which is preliminary data.</text>
</comment>
<keyword evidence="5" id="KW-1185">Reference proteome</keyword>
<reference evidence="4 5" key="1">
    <citation type="submission" date="2021-03" db="EMBL/GenBank/DDBJ databases">
        <title>Genomic Encyclopedia of Type Strains, Phase IV (KMG-IV): sequencing the most valuable type-strain genomes for metagenomic binning, comparative biology and taxonomic classification.</title>
        <authorList>
            <person name="Goeker M."/>
        </authorList>
    </citation>
    <scope>NUCLEOTIDE SEQUENCE [LARGE SCALE GENOMIC DNA]</scope>
    <source>
        <strain evidence="4 5">DSM 24738</strain>
    </source>
</reference>
<dbReference type="Proteomes" id="UP001519343">
    <property type="component" value="Unassembled WGS sequence"/>
</dbReference>
<gene>
    <name evidence="4" type="ORF">J2Z37_002588</name>
</gene>
<dbReference type="InterPro" id="IPR005648">
    <property type="entry name" value="FlgD"/>
</dbReference>
<evidence type="ECO:0000313" key="4">
    <source>
        <dbReference type="EMBL" id="MBP1932580.1"/>
    </source>
</evidence>
<evidence type="ECO:0000256" key="3">
    <source>
        <dbReference type="RuleBase" id="RU362076"/>
    </source>
</evidence>
<dbReference type="EMBL" id="JAGGKT010000007">
    <property type="protein sequence ID" value="MBP1932580.1"/>
    <property type="molecule type" value="Genomic_DNA"/>
</dbReference>
<comment type="similarity">
    <text evidence="1 3">Belongs to the FlgD family.</text>
</comment>
<keyword evidence="4" id="KW-0282">Flagellum</keyword>
<evidence type="ECO:0000313" key="5">
    <source>
        <dbReference type="Proteomes" id="UP001519343"/>
    </source>
</evidence>
<comment type="function">
    <text evidence="3">Required for flagellar hook formation. May act as a scaffolding protein.</text>
</comment>
<accession>A0ABS4GQM9</accession>